<evidence type="ECO:0000313" key="2">
    <source>
        <dbReference type="Proteomes" id="UP000829196"/>
    </source>
</evidence>
<proteinExistence type="predicted"/>
<reference evidence="1" key="1">
    <citation type="journal article" date="2022" name="Front. Genet.">
        <title>Chromosome-Scale Assembly of the Dendrobium nobile Genome Provides Insights Into the Molecular Mechanism of the Biosynthesis of the Medicinal Active Ingredient of Dendrobium.</title>
        <authorList>
            <person name="Xu Q."/>
            <person name="Niu S.-C."/>
            <person name="Li K.-L."/>
            <person name="Zheng P.-J."/>
            <person name="Zhang X.-J."/>
            <person name="Jia Y."/>
            <person name="Liu Y."/>
            <person name="Niu Y.-X."/>
            <person name="Yu L.-H."/>
            <person name="Chen D.-F."/>
            <person name="Zhang G.-Q."/>
        </authorList>
    </citation>
    <scope>NUCLEOTIDE SEQUENCE</scope>
    <source>
        <tissue evidence="1">Leaf</tissue>
    </source>
</reference>
<keyword evidence="2" id="KW-1185">Reference proteome</keyword>
<accession>A0A8T3BUB7</accession>
<comment type="caution">
    <text evidence="1">The sequence shown here is derived from an EMBL/GenBank/DDBJ whole genome shotgun (WGS) entry which is preliminary data.</text>
</comment>
<gene>
    <name evidence="1" type="ORF">KFK09_006371</name>
</gene>
<organism evidence="1 2">
    <name type="scientific">Dendrobium nobile</name>
    <name type="common">Orchid</name>
    <dbReference type="NCBI Taxonomy" id="94219"/>
    <lineage>
        <taxon>Eukaryota</taxon>
        <taxon>Viridiplantae</taxon>
        <taxon>Streptophyta</taxon>
        <taxon>Embryophyta</taxon>
        <taxon>Tracheophyta</taxon>
        <taxon>Spermatophyta</taxon>
        <taxon>Magnoliopsida</taxon>
        <taxon>Liliopsida</taxon>
        <taxon>Asparagales</taxon>
        <taxon>Orchidaceae</taxon>
        <taxon>Epidendroideae</taxon>
        <taxon>Malaxideae</taxon>
        <taxon>Dendrobiinae</taxon>
        <taxon>Dendrobium</taxon>
    </lineage>
</organism>
<sequence length="104" mass="11654">MRNFKLIRRCLVGSYCFCFMYPGLSPGGGRTFHLLYQPWNSHLQQTTASLFSGCLTFTKAGKKRVVAVFSSKTSKADVSHQEQQPTSFFTASVGYRAAVHRPVQ</sequence>
<protein>
    <submittedName>
        <fullName evidence="1">Uncharacterized protein</fullName>
    </submittedName>
</protein>
<dbReference type="AlphaFoldDB" id="A0A8T3BUB7"/>
<name>A0A8T3BUB7_DENNO</name>
<evidence type="ECO:0000313" key="1">
    <source>
        <dbReference type="EMBL" id="KAI0518934.1"/>
    </source>
</evidence>
<dbReference type="EMBL" id="JAGYWB010000006">
    <property type="protein sequence ID" value="KAI0518934.1"/>
    <property type="molecule type" value="Genomic_DNA"/>
</dbReference>
<dbReference type="Proteomes" id="UP000829196">
    <property type="component" value="Unassembled WGS sequence"/>
</dbReference>